<gene>
    <name evidence="2" type="ORF">D8Y22_13270</name>
</gene>
<evidence type="ECO:0000313" key="2">
    <source>
        <dbReference type="EMBL" id="THE64376.1"/>
    </source>
</evidence>
<proteinExistence type="predicted"/>
<dbReference type="AlphaFoldDB" id="A0A4S3TK44"/>
<feature type="domain" description="DUF7311" evidence="1">
    <location>
        <begin position="1"/>
        <end position="151"/>
    </location>
</feature>
<dbReference type="OrthoDB" id="204975at2157"/>
<dbReference type="Proteomes" id="UP000318864">
    <property type="component" value="Unassembled WGS sequence"/>
</dbReference>
<accession>A0A4S3TK44</accession>
<dbReference type="Pfam" id="PF23993">
    <property type="entry name" value="DUF7311"/>
    <property type="match status" value="1"/>
</dbReference>
<organism evidence="2 3">
    <name type="scientific">Salinadaptatus halalkaliphilus</name>
    <dbReference type="NCBI Taxonomy" id="2419781"/>
    <lineage>
        <taxon>Archaea</taxon>
        <taxon>Methanobacteriati</taxon>
        <taxon>Methanobacteriota</taxon>
        <taxon>Stenosarchaea group</taxon>
        <taxon>Halobacteria</taxon>
        <taxon>Halobacteriales</taxon>
        <taxon>Natrialbaceae</taxon>
        <taxon>Salinadaptatus</taxon>
    </lineage>
</organism>
<reference evidence="2 3" key="1">
    <citation type="submission" date="2018-10" db="EMBL/GenBank/DDBJ databases">
        <title>Natronolimnobius sp. XQ-INN 246 isolated from Inner Mongolia Autonomous Region of China.</title>
        <authorList>
            <person name="Xue Q."/>
        </authorList>
    </citation>
    <scope>NUCLEOTIDE SEQUENCE [LARGE SCALE GENOMIC DNA]</scope>
    <source>
        <strain evidence="2 3">XQ-INN 246</strain>
    </source>
</reference>
<keyword evidence="3" id="KW-1185">Reference proteome</keyword>
<dbReference type="InterPro" id="IPR055735">
    <property type="entry name" value="DUF7311"/>
</dbReference>
<evidence type="ECO:0000313" key="3">
    <source>
        <dbReference type="Proteomes" id="UP000318864"/>
    </source>
</evidence>
<evidence type="ECO:0000259" key="1">
    <source>
        <dbReference type="Pfam" id="PF23993"/>
    </source>
</evidence>
<sequence>MIRYVLAVLLTVAILGLATPAIDEASTDNSERQLQTAISDIEEAAVDLETNEQVSPPEHPDPQRVLELSIPAGSLTTEGVSHFEIEPVEDVNVSIARYVLDDGTQHQEIIEQRIVYRDRTDNRTTEIGGSGVQTLRVVLLADENGEPVVVAEPPEADGAIASSLSLRAVE</sequence>
<protein>
    <recommendedName>
        <fullName evidence="1">DUF7311 domain-containing protein</fullName>
    </recommendedName>
</protein>
<comment type="caution">
    <text evidence="2">The sequence shown here is derived from an EMBL/GenBank/DDBJ whole genome shotgun (WGS) entry which is preliminary data.</text>
</comment>
<name>A0A4S3TK44_9EURY</name>
<dbReference type="EMBL" id="RBZW01000033">
    <property type="protein sequence ID" value="THE64376.1"/>
    <property type="molecule type" value="Genomic_DNA"/>
</dbReference>
<dbReference type="RefSeq" id="WP_141465164.1">
    <property type="nucleotide sequence ID" value="NZ_RBZW01000033.1"/>
</dbReference>